<dbReference type="SMART" id="SM00138">
    <property type="entry name" value="MeTrc"/>
    <property type="match status" value="1"/>
</dbReference>
<comment type="catalytic activity">
    <reaction evidence="1">
        <text>L-glutamyl-[protein] + S-adenosyl-L-methionine = [protein]-L-glutamate 5-O-methyl ester + S-adenosyl-L-homocysteine</text>
        <dbReference type="Rhea" id="RHEA:24452"/>
        <dbReference type="Rhea" id="RHEA-COMP:10208"/>
        <dbReference type="Rhea" id="RHEA-COMP:10311"/>
        <dbReference type="ChEBI" id="CHEBI:29973"/>
        <dbReference type="ChEBI" id="CHEBI:57856"/>
        <dbReference type="ChEBI" id="CHEBI:59789"/>
        <dbReference type="ChEBI" id="CHEBI:82795"/>
        <dbReference type="EC" id="2.1.1.80"/>
    </reaction>
</comment>
<dbReference type="Gene3D" id="1.10.155.10">
    <property type="entry name" value="Chemotaxis receptor methyltransferase CheR, N-terminal domain"/>
    <property type="match status" value="1"/>
</dbReference>
<dbReference type="CDD" id="cd02440">
    <property type="entry name" value="AdoMet_MTases"/>
    <property type="match status" value="1"/>
</dbReference>
<sequence length="273" mass="31548">MNTMEVSAAERQAYELIRNWLSSRCGISYPEHKSPVLRQRLARVTRGFGYTNLNELAQGILNEKIEEVQLAVMHAASTNHTYFFREPEVLRNFQDMILNDLRNRREVRIWSAAASTGDEAYSIAILFAETLGIEALGRLNILGTDISGPVVERAEMGVFPKRQFAQTDPDLLRRYFEPTGIEQFRVIEKIRRTCTFRRMNLMAQPYPFSKPFQVVFCRNILYYFEKADQTKTLEAIYDVTEPGGWLVTSVTESIRDLGSRWEPVTTGIYRRAK</sequence>
<dbReference type="PRINTS" id="PR00996">
    <property type="entry name" value="CHERMTFRASE"/>
</dbReference>
<dbReference type="EMBL" id="OMOJ01000003">
    <property type="protein sequence ID" value="SPF80075.1"/>
    <property type="molecule type" value="Genomic_DNA"/>
</dbReference>
<dbReference type="PANTHER" id="PTHR24422:SF10">
    <property type="entry name" value="CHEMOTAXIS PROTEIN METHYLTRANSFERASE 2"/>
    <property type="match status" value="1"/>
</dbReference>
<dbReference type="SUPFAM" id="SSF53335">
    <property type="entry name" value="S-adenosyl-L-methionine-dependent methyltransferases"/>
    <property type="match status" value="1"/>
</dbReference>
<dbReference type="Gene3D" id="3.40.50.150">
    <property type="entry name" value="Vaccinia Virus protein VP39"/>
    <property type="match status" value="1"/>
</dbReference>
<evidence type="ECO:0000256" key="1">
    <source>
        <dbReference type="ARBA" id="ARBA00001541"/>
    </source>
</evidence>
<dbReference type="PROSITE" id="PS50123">
    <property type="entry name" value="CHER"/>
    <property type="match status" value="1"/>
</dbReference>
<proteinExistence type="predicted"/>
<accession>A0A2R8AVL8</accession>
<dbReference type="EC" id="2.1.1.80" evidence="2"/>
<gene>
    <name evidence="7" type="primary">cheR_2</name>
    <name evidence="7" type="ORF">PRI8871_01877</name>
</gene>
<protein>
    <recommendedName>
        <fullName evidence="2">protein-glutamate O-methyltransferase</fullName>
        <ecNumber evidence="2">2.1.1.80</ecNumber>
    </recommendedName>
</protein>
<keyword evidence="3 7" id="KW-0489">Methyltransferase</keyword>
<evidence type="ECO:0000313" key="7">
    <source>
        <dbReference type="EMBL" id="SPF80075.1"/>
    </source>
</evidence>
<evidence type="ECO:0000256" key="5">
    <source>
        <dbReference type="ARBA" id="ARBA00022691"/>
    </source>
</evidence>
<dbReference type="Proteomes" id="UP000244904">
    <property type="component" value="Unassembled WGS sequence"/>
</dbReference>
<feature type="domain" description="CheR-type methyltransferase" evidence="6">
    <location>
        <begin position="2"/>
        <end position="273"/>
    </location>
</feature>
<name>A0A2R8AVL8_9RHOB</name>
<dbReference type="InterPro" id="IPR022642">
    <property type="entry name" value="CheR_C"/>
</dbReference>
<dbReference type="Pfam" id="PF01739">
    <property type="entry name" value="CheR"/>
    <property type="match status" value="1"/>
</dbReference>
<organism evidence="7 8">
    <name type="scientific">Pseudoprimorskyibacter insulae</name>
    <dbReference type="NCBI Taxonomy" id="1695997"/>
    <lineage>
        <taxon>Bacteria</taxon>
        <taxon>Pseudomonadati</taxon>
        <taxon>Pseudomonadota</taxon>
        <taxon>Alphaproteobacteria</taxon>
        <taxon>Rhodobacterales</taxon>
        <taxon>Paracoccaceae</taxon>
        <taxon>Pseudoprimorskyibacter</taxon>
    </lineage>
</organism>
<keyword evidence="4 7" id="KW-0808">Transferase</keyword>
<dbReference type="SUPFAM" id="SSF47757">
    <property type="entry name" value="Chemotaxis receptor methyltransferase CheR, N-terminal domain"/>
    <property type="match status" value="1"/>
</dbReference>
<evidence type="ECO:0000256" key="4">
    <source>
        <dbReference type="ARBA" id="ARBA00022679"/>
    </source>
</evidence>
<dbReference type="InterPro" id="IPR050903">
    <property type="entry name" value="Bact_Chemotaxis_MeTrfase"/>
</dbReference>
<dbReference type="InterPro" id="IPR029063">
    <property type="entry name" value="SAM-dependent_MTases_sf"/>
</dbReference>
<evidence type="ECO:0000256" key="2">
    <source>
        <dbReference type="ARBA" id="ARBA00012534"/>
    </source>
</evidence>
<evidence type="ECO:0000259" key="6">
    <source>
        <dbReference type="PROSITE" id="PS50123"/>
    </source>
</evidence>
<keyword evidence="8" id="KW-1185">Reference proteome</keyword>
<dbReference type="RefSeq" id="WP_245897817.1">
    <property type="nucleotide sequence ID" value="NZ_OMOJ01000003.1"/>
</dbReference>
<dbReference type="InterPro" id="IPR036804">
    <property type="entry name" value="CheR_N_sf"/>
</dbReference>
<keyword evidence="5" id="KW-0949">S-adenosyl-L-methionine</keyword>
<dbReference type="GO" id="GO:0032259">
    <property type="term" value="P:methylation"/>
    <property type="evidence" value="ECO:0007669"/>
    <property type="project" value="UniProtKB-KW"/>
</dbReference>
<evidence type="ECO:0000256" key="3">
    <source>
        <dbReference type="ARBA" id="ARBA00022603"/>
    </source>
</evidence>
<dbReference type="GO" id="GO:0008983">
    <property type="term" value="F:protein-glutamate O-methyltransferase activity"/>
    <property type="evidence" value="ECO:0007669"/>
    <property type="project" value="UniProtKB-EC"/>
</dbReference>
<dbReference type="AlphaFoldDB" id="A0A2R8AVL8"/>
<dbReference type="PANTHER" id="PTHR24422">
    <property type="entry name" value="CHEMOTAXIS PROTEIN METHYLTRANSFERASE"/>
    <property type="match status" value="1"/>
</dbReference>
<evidence type="ECO:0000313" key="8">
    <source>
        <dbReference type="Proteomes" id="UP000244904"/>
    </source>
</evidence>
<dbReference type="InterPro" id="IPR000780">
    <property type="entry name" value="CheR_MeTrfase"/>
</dbReference>
<reference evidence="8" key="1">
    <citation type="submission" date="2018-03" db="EMBL/GenBank/DDBJ databases">
        <authorList>
            <person name="Rodrigo-Torres L."/>
            <person name="Arahal R. D."/>
            <person name="Lucena T."/>
        </authorList>
    </citation>
    <scope>NUCLEOTIDE SEQUENCE [LARGE SCALE GENOMIC DNA]</scope>
    <source>
        <strain evidence="8">CECT 8871</strain>
    </source>
</reference>